<dbReference type="InterPro" id="IPR037439">
    <property type="entry name" value="Branching_enzy"/>
</dbReference>
<dbReference type="PANTHER" id="PTHR43651:SF3">
    <property type="entry name" value="1,4-ALPHA-GLUCAN-BRANCHING ENZYME"/>
    <property type="match status" value="1"/>
</dbReference>
<dbReference type="FunFam" id="2.60.40.10:FF:000169">
    <property type="entry name" value="1,4-alpha-glucan branching enzyme GlgB"/>
    <property type="match status" value="1"/>
</dbReference>
<evidence type="ECO:0000313" key="14">
    <source>
        <dbReference type="Proteomes" id="UP000589984"/>
    </source>
</evidence>
<evidence type="ECO:0000313" key="13">
    <source>
        <dbReference type="EMBL" id="NVF13271.1"/>
    </source>
</evidence>
<dbReference type="CDD" id="cd11322">
    <property type="entry name" value="AmyAc_Glg_BE"/>
    <property type="match status" value="1"/>
</dbReference>
<comment type="pathway">
    <text evidence="3 10">Glycan biosynthesis; glycogen biosynthesis.</text>
</comment>
<comment type="similarity">
    <text evidence="4 10">Belongs to the glycosyl hydrolase 13 family. GlgB subfamily.</text>
</comment>
<name>A0A7Y6RAF0_9GAMM</name>
<dbReference type="EC" id="2.4.1.18" evidence="10"/>
<evidence type="ECO:0000256" key="5">
    <source>
        <dbReference type="ARBA" id="ARBA00022600"/>
    </source>
</evidence>
<evidence type="ECO:0000256" key="9">
    <source>
        <dbReference type="ARBA" id="ARBA00023277"/>
    </source>
</evidence>
<dbReference type="UniPathway" id="UPA00164"/>
<dbReference type="InterPro" id="IPR006407">
    <property type="entry name" value="GlgB"/>
</dbReference>
<dbReference type="EMBL" id="JABWCV010000003">
    <property type="protein sequence ID" value="NVF13271.1"/>
    <property type="molecule type" value="Genomic_DNA"/>
</dbReference>
<evidence type="ECO:0000256" key="8">
    <source>
        <dbReference type="ARBA" id="ARBA00023056"/>
    </source>
</evidence>
<dbReference type="NCBIfam" id="TIGR01515">
    <property type="entry name" value="branching_enzym"/>
    <property type="match status" value="1"/>
</dbReference>
<evidence type="ECO:0000256" key="6">
    <source>
        <dbReference type="ARBA" id="ARBA00022676"/>
    </source>
</evidence>
<dbReference type="InterPro" id="IPR014756">
    <property type="entry name" value="Ig_E-set"/>
</dbReference>
<dbReference type="Pfam" id="PF02806">
    <property type="entry name" value="Alpha-amylase_C"/>
    <property type="match status" value="1"/>
</dbReference>
<dbReference type="GO" id="GO:0003844">
    <property type="term" value="F:1,4-alpha-glucan branching enzyme activity"/>
    <property type="evidence" value="ECO:0007669"/>
    <property type="project" value="UniProtKB-UniRule"/>
</dbReference>
<keyword evidence="5 10" id="KW-0321">Glycogen metabolism</keyword>
<dbReference type="Pfam" id="PF02922">
    <property type="entry name" value="CBM_48"/>
    <property type="match status" value="1"/>
</dbReference>
<feature type="active site" description="Proton donor" evidence="10 11">
    <location>
        <position position="472"/>
    </location>
</feature>
<proteinExistence type="inferred from homology"/>
<dbReference type="Proteomes" id="UP000589984">
    <property type="component" value="Unassembled WGS sequence"/>
</dbReference>
<dbReference type="CDD" id="cd02855">
    <property type="entry name" value="E_set_GBE_prok_N"/>
    <property type="match status" value="1"/>
</dbReference>
<dbReference type="NCBIfam" id="NF008967">
    <property type="entry name" value="PRK12313.1"/>
    <property type="match status" value="1"/>
</dbReference>
<comment type="caution">
    <text evidence="13">The sequence shown here is derived from an EMBL/GenBank/DDBJ whole genome shotgun (WGS) entry which is preliminary data.</text>
</comment>
<dbReference type="InterPro" id="IPR017853">
    <property type="entry name" value="GH"/>
</dbReference>
<dbReference type="FunFam" id="3.20.20.80:FF:000003">
    <property type="entry name" value="1,4-alpha-glucan branching enzyme GlgB"/>
    <property type="match status" value="1"/>
</dbReference>
<dbReference type="GO" id="GO:0005978">
    <property type="term" value="P:glycogen biosynthetic process"/>
    <property type="evidence" value="ECO:0007669"/>
    <property type="project" value="UniProtKB-UniRule"/>
</dbReference>
<dbReference type="SMART" id="SM00642">
    <property type="entry name" value="Aamy"/>
    <property type="match status" value="1"/>
</dbReference>
<dbReference type="GO" id="GO:0043169">
    <property type="term" value="F:cation binding"/>
    <property type="evidence" value="ECO:0007669"/>
    <property type="project" value="InterPro"/>
</dbReference>
<evidence type="ECO:0000256" key="2">
    <source>
        <dbReference type="ARBA" id="ARBA00002953"/>
    </source>
</evidence>
<dbReference type="Gene3D" id="2.60.40.1180">
    <property type="entry name" value="Golgi alpha-mannosidase II"/>
    <property type="match status" value="1"/>
</dbReference>
<gene>
    <name evidence="10 13" type="primary">glgB</name>
    <name evidence="13" type="ORF">HUO07_03685</name>
</gene>
<evidence type="ECO:0000256" key="11">
    <source>
        <dbReference type="PIRSR" id="PIRSR000463-1"/>
    </source>
</evidence>
<dbReference type="Gene3D" id="3.20.20.80">
    <property type="entry name" value="Glycosidases"/>
    <property type="match status" value="1"/>
</dbReference>
<dbReference type="SUPFAM" id="SSF51011">
    <property type="entry name" value="Glycosyl hydrolase domain"/>
    <property type="match status" value="1"/>
</dbReference>
<dbReference type="InterPro" id="IPR054169">
    <property type="entry name" value="GlgB_N"/>
</dbReference>
<accession>A0A7Y6RAF0</accession>
<dbReference type="SUPFAM" id="SSF51445">
    <property type="entry name" value="(Trans)glycosidases"/>
    <property type="match status" value="1"/>
</dbReference>
<dbReference type="RefSeq" id="WP_176302421.1">
    <property type="nucleotide sequence ID" value="NZ_JABWCV010000003.1"/>
</dbReference>
<dbReference type="PIRSF" id="PIRSF000463">
    <property type="entry name" value="GlgB"/>
    <property type="match status" value="1"/>
</dbReference>
<dbReference type="InterPro" id="IPR044143">
    <property type="entry name" value="GlgB_N_E_set_prok"/>
</dbReference>
<dbReference type="Pfam" id="PF22019">
    <property type="entry name" value="GlgB_N"/>
    <property type="match status" value="1"/>
</dbReference>
<dbReference type="InterPro" id="IPR013783">
    <property type="entry name" value="Ig-like_fold"/>
</dbReference>
<dbReference type="InterPro" id="IPR004193">
    <property type="entry name" value="Glyco_hydro_13_N"/>
</dbReference>
<evidence type="ECO:0000256" key="4">
    <source>
        <dbReference type="ARBA" id="ARBA00009000"/>
    </source>
</evidence>
<comment type="catalytic activity">
    <reaction evidence="1 10">
        <text>Transfers a segment of a (1-&gt;4)-alpha-D-glucan chain to a primary hydroxy group in a similar glucan chain.</text>
        <dbReference type="EC" id="2.4.1.18"/>
    </reaction>
</comment>
<protein>
    <recommendedName>
        <fullName evidence="10">1,4-alpha-glucan branching enzyme GlgB</fullName>
        <ecNumber evidence="10">2.4.1.18</ecNumber>
    </recommendedName>
    <alternativeName>
        <fullName evidence="10">1,4-alpha-D-glucan:1,4-alpha-D-glucan 6-glucosyl-transferase</fullName>
    </alternativeName>
    <alternativeName>
        <fullName evidence="10">Alpha-(1-&gt;4)-glucan branching enzyme</fullName>
    </alternativeName>
    <alternativeName>
        <fullName evidence="10">Glycogen branching enzyme</fullName>
        <shortName evidence="10">BE</shortName>
    </alternativeName>
</protein>
<keyword evidence="8 10" id="KW-0320">Glycogen biosynthesis</keyword>
<keyword evidence="7 10" id="KW-0808">Transferase</keyword>
<keyword evidence="14" id="KW-1185">Reference proteome</keyword>
<dbReference type="SUPFAM" id="SSF81296">
    <property type="entry name" value="E set domains"/>
    <property type="match status" value="2"/>
</dbReference>
<organism evidence="13 14">
    <name type="scientific">Vreelandella maris</name>
    <dbReference type="NCBI Taxonomy" id="2729617"/>
    <lineage>
        <taxon>Bacteria</taxon>
        <taxon>Pseudomonadati</taxon>
        <taxon>Pseudomonadota</taxon>
        <taxon>Gammaproteobacteria</taxon>
        <taxon>Oceanospirillales</taxon>
        <taxon>Halomonadaceae</taxon>
        <taxon>Vreelandella</taxon>
    </lineage>
</organism>
<dbReference type="InterPro" id="IPR006047">
    <property type="entry name" value="GH13_cat_dom"/>
</dbReference>
<dbReference type="InterPro" id="IPR006048">
    <property type="entry name" value="A-amylase/branching_C"/>
</dbReference>
<dbReference type="GO" id="GO:0005829">
    <property type="term" value="C:cytosol"/>
    <property type="evidence" value="ECO:0007669"/>
    <property type="project" value="TreeGrafter"/>
</dbReference>
<dbReference type="HAMAP" id="MF_00685">
    <property type="entry name" value="GlgB"/>
    <property type="match status" value="1"/>
</dbReference>
<evidence type="ECO:0000256" key="1">
    <source>
        <dbReference type="ARBA" id="ARBA00000826"/>
    </source>
</evidence>
<evidence type="ECO:0000256" key="3">
    <source>
        <dbReference type="ARBA" id="ARBA00004964"/>
    </source>
</evidence>
<dbReference type="GO" id="GO:0004553">
    <property type="term" value="F:hydrolase activity, hydrolyzing O-glycosyl compounds"/>
    <property type="evidence" value="ECO:0007669"/>
    <property type="project" value="InterPro"/>
</dbReference>
<dbReference type="FunFam" id="2.60.40.1180:FF:000002">
    <property type="entry name" value="1,4-alpha-glucan branching enzyme GlgB"/>
    <property type="match status" value="1"/>
</dbReference>
<feature type="domain" description="Glycosyl hydrolase family 13 catalytic" evidence="12">
    <location>
        <begin position="260"/>
        <end position="607"/>
    </location>
</feature>
<dbReference type="PANTHER" id="PTHR43651">
    <property type="entry name" value="1,4-ALPHA-GLUCAN-BRANCHING ENZYME"/>
    <property type="match status" value="1"/>
</dbReference>
<evidence type="ECO:0000259" key="12">
    <source>
        <dbReference type="SMART" id="SM00642"/>
    </source>
</evidence>
<dbReference type="AlphaFoldDB" id="A0A7Y6RAF0"/>
<sequence>MNNVIHTRPLLDRSLWLTEEDASALAQGTHRDPFAILGIHSDGKGQFLRVFLPGAVGVDVLDRDGGNVRCCLTSMQIPGLFAARLPHAAPYLLRIRWPQGEQLTEDPYSFGLLLGEMDLYLLGEGNHRQLGHCLGAQPMTIDGVNGVRFAVWAPNAQRVSVVGNFNSWDGRRHIMRLRIAAGVWELFVPRLGPGEAYKYEVVEAHGAIGLRADPVALATEAPPSTASVVADTTPFTWHDDAWIAQRQKIHDPTHPISIYEVHAASWRKHGGDNGEIYSWRELAEQLIPYVLDMGFTHVELLPIMEHPFGGSWGYQPLSQFAPSARFGKPADFAYFVDECHRAGLGVILDWVPAHFPTDPHGLARFDGTALYEYEHPFEGFHQDWDTYIYNLGRREVHGFMLASALHWLRHFHVDALRVDAVASMLYRNYSRNEGEWIPNRFGGHENLETIDFLRHLNDVISEEVPGTIVIAEESTAWPGVTQPTKEGGLGFAYKWNMGWMHDTLEYIAKDPVYRTYSHHDMTFPMVYAFSEHYVLPISHDEVVHGKGSLIGKMPGDEWQKFANLRAYLAIMWSQPGKKLLFMGCEFGQWREWSHDRELDWSLLAEARHAGLHRLLSDLNRCYTELPALHQCDSEPRGFTWVVGNDNTNSVFAWLRWSATGEPLLVVANMTPIPRMGYRLGVPLTGGWEERLNSDAECYGGSNMGNLGRLTAEDSPLHGQIASLELTLPPLAVLLLRPAGMPNTD</sequence>
<comment type="function">
    <text evidence="2 10">Catalyzes the formation of the alpha-1,6-glucosidic linkages in glycogen by scission of a 1,4-alpha-linked oligosaccharide from growing alpha-1,4-glucan chains and the subsequent attachment of the oligosaccharide to the alpha-1,6 position.</text>
</comment>
<dbReference type="NCBIfam" id="NF003811">
    <property type="entry name" value="PRK05402.1"/>
    <property type="match status" value="1"/>
</dbReference>
<evidence type="ECO:0000256" key="10">
    <source>
        <dbReference type="HAMAP-Rule" id="MF_00685"/>
    </source>
</evidence>
<dbReference type="InterPro" id="IPR013780">
    <property type="entry name" value="Glyco_hydro_b"/>
</dbReference>
<reference evidence="13 14" key="1">
    <citation type="submission" date="2020-06" db="EMBL/GenBank/DDBJ databases">
        <title>Halomonas sp. QX-1 draft genome sequence.</title>
        <authorList>
            <person name="Qiu X."/>
        </authorList>
    </citation>
    <scope>NUCLEOTIDE SEQUENCE [LARGE SCALE GENOMIC DNA]</scope>
    <source>
        <strain evidence="13 14">QX-1</strain>
    </source>
</reference>
<comment type="subunit">
    <text evidence="10">Monomer.</text>
</comment>
<keyword evidence="9 10" id="KW-0119">Carbohydrate metabolism</keyword>
<feature type="active site" description="Nucleophile" evidence="10 11">
    <location>
        <position position="419"/>
    </location>
</feature>
<keyword evidence="6 10" id="KW-0328">Glycosyltransferase</keyword>
<evidence type="ECO:0000256" key="7">
    <source>
        <dbReference type="ARBA" id="ARBA00022679"/>
    </source>
</evidence>
<dbReference type="Gene3D" id="2.60.40.10">
    <property type="entry name" value="Immunoglobulins"/>
    <property type="match status" value="1"/>
</dbReference>